<keyword evidence="2" id="KW-1185">Reference proteome</keyword>
<accession>A0A251SXQ1</accession>
<reference evidence="2" key="1">
    <citation type="journal article" date="2017" name="Nature">
        <title>The sunflower genome provides insights into oil metabolism, flowering and Asterid evolution.</title>
        <authorList>
            <person name="Badouin H."/>
            <person name="Gouzy J."/>
            <person name="Grassa C.J."/>
            <person name="Murat F."/>
            <person name="Staton S.E."/>
            <person name="Cottret L."/>
            <person name="Lelandais-Briere C."/>
            <person name="Owens G.L."/>
            <person name="Carrere S."/>
            <person name="Mayjonade B."/>
            <person name="Legrand L."/>
            <person name="Gill N."/>
            <person name="Kane N.C."/>
            <person name="Bowers J.E."/>
            <person name="Hubner S."/>
            <person name="Bellec A."/>
            <person name="Berard A."/>
            <person name="Berges H."/>
            <person name="Blanchet N."/>
            <person name="Boniface M.C."/>
            <person name="Brunel D."/>
            <person name="Catrice O."/>
            <person name="Chaidir N."/>
            <person name="Claudel C."/>
            <person name="Donnadieu C."/>
            <person name="Faraut T."/>
            <person name="Fievet G."/>
            <person name="Helmstetter N."/>
            <person name="King M."/>
            <person name="Knapp S.J."/>
            <person name="Lai Z."/>
            <person name="Le Paslier M.C."/>
            <person name="Lippi Y."/>
            <person name="Lorenzon L."/>
            <person name="Mandel J.R."/>
            <person name="Marage G."/>
            <person name="Marchand G."/>
            <person name="Marquand E."/>
            <person name="Bret-Mestries E."/>
            <person name="Morien E."/>
            <person name="Nambeesan S."/>
            <person name="Nguyen T."/>
            <person name="Pegot-Espagnet P."/>
            <person name="Pouilly N."/>
            <person name="Raftis F."/>
            <person name="Sallet E."/>
            <person name="Schiex T."/>
            <person name="Thomas J."/>
            <person name="Vandecasteele C."/>
            <person name="Vares D."/>
            <person name="Vear F."/>
            <person name="Vautrin S."/>
            <person name="Crespi M."/>
            <person name="Mangin B."/>
            <person name="Burke J.M."/>
            <person name="Salse J."/>
            <person name="Munos S."/>
            <person name="Vincourt P."/>
            <person name="Rieseberg L.H."/>
            <person name="Langlade N.B."/>
        </authorList>
    </citation>
    <scope>NUCLEOTIDE SEQUENCE [LARGE SCALE GENOMIC DNA]</scope>
    <source>
        <strain evidence="2">cv. SF193</strain>
    </source>
</reference>
<gene>
    <name evidence="1" type="ORF">HannXRQ_Chr13g0421811</name>
</gene>
<evidence type="ECO:0000313" key="2">
    <source>
        <dbReference type="Proteomes" id="UP000215914"/>
    </source>
</evidence>
<dbReference type="AlphaFoldDB" id="A0A251SXQ1"/>
<organism evidence="1 2">
    <name type="scientific">Helianthus annuus</name>
    <name type="common">Common sunflower</name>
    <dbReference type="NCBI Taxonomy" id="4232"/>
    <lineage>
        <taxon>Eukaryota</taxon>
        <taxon>Viridiplantae</taxon>
        <taxon>Streptophyta</taxon>
        <taxon>Embryophyta</taxon>
        <taxon>Tracheophyta</taxon>
        <taxon>Spermatophyta</taxon>
        <taxon>Magnoliopsida</taxon>
        <taxon>eudicotyledons</taxon>
        <taxon>Gunneridae</taxon>
        <taxon>Pentapetalae</taxon>
        <taxon>asterids</taxon>
        <taxon>campanulids</taxon>
        <taxon>Asterales</taxon>
        <taxon>Asteraceae</taxon>
        <taxon>Asteroideae</taxon>
        <taxon>Heliantheae alliance</taxon>
        <taxon>Heliantheae</taxon>
        <taxon>Helianthus</taxon>
    </lineage>
</organism>
<dbReference type="Proteomes" id="UP000215914">
    <property type="component" value="Chromosome 13"/>
</dbReference>
<dbReference type="EMBL" id="CM007902">
    <property type="protein sequence ID" value="OTG03232.1"/>
    <property type="molecule type" value="Genomic_DNA"/>
</dbReference>
<evidence type="ECO:0000313" key="1">
    <source>
        <dbReference type="EMBL" id="OTG03232.1"/>
    </source>
</evidence>
<proteinExistence type="predicted"/>
<name>A0A251SXQ1_HELAN</name>
<dbReference type="InParanoid" id="A0A251SXQ1"/>
<sequence>MEVRCTQGCSIKVFESKRRLASLLVMQLLKKDPLDRGGFHAVVVLVWDGAWMDLSDEEIEHMDEGLVGDEEEPACPYLQFPVGSRARGRCARLRTIPIGEHVGIDWELLSTVGEIERAREIVGLDTSWSRLFELAMEDSYPELTVEFCSTFTYAPHPADYVEDPSFPVHEVTFRLAGQQFEMSVREFAVHTGCYDDGQADAY</sequence>
<protein>
    <submittedName>
        <fullName evidence="1">Uncharacterized protein</fullName>
    </submittedName>
</protein>